<sequence length="149" mass="16736">MRWLRRSDGEINHVFAARDDLNLEPGLHTVVPDGALWCAAHGASDRLGMEQKQQEWMQAVTEALSDLLAARVAQATLLEAMMVSHPDPVMLRKAWDELSSQRIAYVAQKKAVATDPRPMDAYTLEQFQAWEEKLSRYFPRAPDAGSTDA</sequence>
<gene>
    <name evidence="1" type="ORF">CFBP1159_14090</name>
    <name evidence="2" type="ORF">XAC301_31640</name>
</gene>
<evidence type="ECO:0000313" key="1">
    <source>
        <dbReference type="EMBL" id="CAE6740117.1"/>
    </source>
</evidence>
<organism evidence="1">
    <name type="scientific">Xanthomonas arboricola pv. corylina</name>
    <dbReference type="NCBI Taxonomy" id="487821"/>
    <lineage>
        <taxon>Bacteria</taxon>
        <taxon>Pseudomonadati</taxon>
        <taxon>Pseudomonadota</taxon>
        <taxon>Gammaproteobacteria</taxon>
        <taxon>Lysobacterales</taxon>
        <taxon>Lysobacteraceae</taxon>
        <taxon>Xanthomonas</taxon>
    </lineage>
</organism>
<evidence type="ECO:0000313" key="2">
    <source>
        <dbReference type="EMBL" id="CAE6812395.1"/>
    </source>
</evidence>
<dbReference type="EMBL" id="HG992341">
    <property type="protein sequence ID" value="CAE6740093.1"/>
    <property type="molecule type" value="Genomic_DNA"/>
</dbReference>
<keyword evidence="3" id="KW-1185">Reference proteome</keyword>
<proteinExistence type="predicted"/>
<dbReference type="EMBL" id="HG992341">
    <property type="protein sequence ID" value="CAE6740117.1"/>
    <property type="molecule type" value="Genomic_DNA"/>
</dbReference>
<dbReference type="AlphaFoldDB" id="A0A8D6UUJ1"/>
<protein>
    <submittedName>
        <fullName evidence="1">Uncharacterized protein</fullName>
    </submittedName>
</protein>
<reference evidence="1 3" key="1">
    <citation type="submission" date="2021-02" db="EMBL/GenBank/DDBJ databases">
        <authorList>
            <person name="Pothier F. J."/>
        </authorList>
    </citation>
    <scope>NUCLEOTIDE SEQUENCE</scope>
    <source>
        <strain evidence="2 3">301</strain>
        <strain evidence="1">CFBP 1159</strain>
    </source>
</reference>
<evidence type="ECO:0000313" key="3">
    <source>
        <dbReference type="Proteomes" id="UP000835287"/>
    </source>
</evidence>
<dbReference type="Proteomes" id="UP000835243">
    <property type="component" value="Chromosome"/>
</dbReference>
<accession>A0A8D6UUJ1</accession>
<dbReference type="Proteomes" id="UP000835287">
    <property type="component" value="Chromosome"/>
</dbReference>
<name>A0A8D6UUJ1_9XANT</name>
<dbReference type="EMBL" id="HG992338">
    <property type="protein sequence ID" value="CAE6812418.1"/>
    <property type="molecule type" value="Genomic_DNA"/>
</dbReference>
<dbReference type="EMBL" id="HG992338">
    <property type="protein sequence ID" value="CAE6812395.1"/>
    <property type="molecule type" value="Genomic_DNA"/>
</dbReference>